<dbReference type="PROSITE" id="PS50035">
    <property type="entry name" value="PLD"/>
    <property type="match status" value="2"/>
</dbReference>
<organism evidence="2 3">
    <name type="scientific">Zasmidium cellare</name>
    <name type="common">Wine cellar mold</name>
    <name type="synonym">Racodium cellare</name>
    <dbReference type="NCBI Taxonomy" id="395010"/>
    <lineage>
        <taxon>Eukaryota</taxon>
        <taxon>Fungi</taxon>
        <taxon>Dikarya</taxon>
        <taxon>Ascomycota</taxon>
        <taxon>Pezizomycotina</taxon>
        <taxon>Dothideomycetes</taxon>
        <taxon>Dothideomycetidae</taxon>
        <taxon>Mycosphaerellales</taxon>
        <taxon>Mycosphaerellaceae</taxon>
        <taxon>Zasmidium</taxon>
    </lineage>
</organism>
<feature type="domain" description="PLD phosphodiesterase" evidence="1">
    <location>
        <begin position="127"/>
        <end position="154"/>
    </location>
</feature>
<protein>
    <recommendedName>
        <fullName evidence="1">PLD phosphodiesterase domain-containing protein</fullName>
    </recommendedName>
</protein>
<name>A0ABR0ES05_ZASCE</name>
<dbReference type="PANTHER" id="PTHR21248:SF11">
    <property type="entry name" value="PLD PHOSPHODIESTERASE DOMAIN-CONTAINING PROTEIN"/>
    <property type="match status" value="1"/>
</dbReference>
<keyword evidence="3" id="KW-1185">Reference proteome</keyword>
<comment type="caution">
    <text evidence="2">The sequence shown here is derived from an EMBL/GenBank/DDBJ whole genome shotgun (WGS) entry which is preliminary data.</text>
</comment>
<dbReference type="PANTHER" id="PTHR21248">
    <property type="entry name" value="CARDIOLIPIN SYNTHASE"/>
    <property type="match status" value="1"/>
</dbReference>
<feature type="domain" description="PLD phosphodiesterase" evidence="1">
    <location>
        <begin position="356"/>
        <end position="378"/>
    </location>
</feature>
<dbReference type="InterPro" id="IPR025202">
    <property type="entry name" value="PLD-like_dom"/>
</dbReference>
<accession>A0ABR0ES05</accession>
<evidence type="ECO:0000313" key="3">
    <source>
        <dbReference type="Proteomes" id="UP001305779"/>
    </source>
</evidence>
<dbReference type="Gene3D" id="3.30.870.10">
    <property type="entry name" value="Endonuclease Chain A"/>
    <property type="match status" value="2"/>
</dbReference>
<sequence>METTANIHSVTLGTGHSIYTSTLLPAIEAAQHSVILVTCFWARSQTLDALNESLLKLSSSALQRSDGKKIKVRIGFSSSSLFQKLFHTSSASGQIYPPSQWTSKLGLLSQEDLGGLDLQIKSQFFLPFSVWHPKFVIIDRKRVFLPSCNVSWEDWFEGCVEFTGPIVQDFLKFWRQKWGGGEGQLGEVEGVGQVEDGDVGDGLRSNDVPCKFLPSAHHRNPNFRLPWQQCAPPPTTTLNLELQRLFADAKKEIFLQTPNVTSPPVLNALVEALKRGVDVKITTSERLMILEQLVTAGTTTARCMRWLIKRHQVLSKRGPDEEAGLIKPGRLHISYYQPKVVTQSSISGGAEPVQSHFKLTVIDQHAIVFGSGNMDRASWYTSQELGVGFYSNGLVAKTLEKLETALEGRKKLLYDSEGK</sequence>
<dbReference type="InterPro" id="IPR001736">
    <property type="entry name" value="PLipase_D/transphosphatidylase"/>
</dbReference>
<dbReference type="EMBL" id="JAXOVC010000003">
    <property type="protein sequence ID" value="KAK4504164.1"/>
    <property type="molecule type" value="Genomic_DNA"/>
</dbReference>
<evidence type="ECO:0000259" key="1">
    <source>
        <dbReference type="PROSITE" id="PS50035"/>
    </source>
</evidence>
<dbReference type="SUPFAM" id="SSF56024">
    <property type="entry name" value="Phospholipase D/nuclease"/>
    <property type="match status" value="2"/>
</dbReference>
<proteinExistence type="predicted"/>
<dbReference type="Proteomes" id="UP001305779">
    <property type="component" value="Unassembled WGS sequence"/>
</dbReference>
<dbReference type="Pfam" id="PF13091">
    <property type="entry name" value="PLDc_2"/>
    <property type="match status" value="1"/>
</dbReference>
<reference evidence="2 3" key="1">
    <citation type="journal article" date="2023" name="G3 (Bethesda)">
        <title>A chromosome-level genome assembly of Zasmidium syzygii isolated from banana leaves.</title>
        <authorList>
            <person name="van Westerhoven A.C."/>
            <person name="Mehrabi R."/>
            <person name="Talebi R."/>
            <person name="Steentjes M.B.F."/>
            <person name="Corcolon B."/>
            <person name="Chong P.A."/>
            <person name="Kema G.H.J."/>
            <person name="Seidl M.F."/>
        </authorList>
    </citation>
    <scope>NUCLEOTIDE SEQUENCE [LARGE SCALE GENOMIC DNA]</scope>
    <source>
        <strain evidence="2 3">P124</strain>
    </source>
</reference>
<gene>
    <name evidence="2" type="ORF">PRZ48_005080</name>
</gene>
<evidence type="ECO:0000313" key="2">
    <source>
        <dbReference type="EMBL" id="KAK4504164.1"/>
    </source>
</evidence>
<dbReference type="CDD" id="cd00138">
    <property type="entry name" value="PLDc_SF"/>
    <property type="match status" value="1"/>
</dbReference>